<evidence type="ECO:0000256" key="1">
    <source>
        <dbReference type="SAM" id="Coils"/>
    </source>
</evidence>
<dbReference type="AlphaFoldDB" id="A0A8J2RVL8"/>
<dbReference type="Proteomes" id="UP000789390">
    <property type="component" value="Unassembled WGS sequence"/>
</dbReference>
<protein>
    <submittedName>
        <fullName evidence="2">Uncharacterized protein</fullName>
    </submittedName>
</protein>
<name>A0A8J2RVL8_9CRUS</name>
<keyword evidence="3" id="KW-1185">Reference proteome</keyword>
<comment type="caution">
    <text evidence="2">The sequence shown here is derived from an EMBL/GenBank/DDBJ whole genome shotgun (WGS) entry which is preliminary data.</text>
</comment>
<reference evidence="2" key="1">
    <citation type="submission" date="2021-11" db="EMBL/GenBank/DDBJ databases">
        <authorList>
            <person name="Schell T."/>
        </authorList>
    </citation>
    <scope>NUCLEOTIDE SEQUENCE</scope>
    <source>
        <strain evidence="2">M5</strain>
    </source>
</reference>
<evidence type="ECO:0000313" key="3">
    <source>
        <dbReference type="Proteomes" id="UP000789390"/>
    </source>
</evidence>
<gene>
    <name evidence="2" type="ORF">DGAL_LOCUS9905</name>
</gene>
<evidence type="ECO:0000313" key="2">
    <source>
        <dbReference type="EMBL" id="CAH0106747.1"/>
    </source>
</evidence>
<keyword evidence="1" id="KW-0175">Coiled coil</keyword>
<accession>A0A8J2RVL8</accession>
<dbReference type="EMBL" id="CAKKLH010000235">
    <property type="protein sequence ID" value="CAH0106747.1"/>
    <property type="molecule type" value="Genomic_DNA"/>
</dbReference>
<dbReference type="OrthoDB" id="6344948at2759"/>
<feature type="coiled-coil region" evidence="1">
    <location>
        <begin position="189"/>
        <end position="216"/>
    </location>
</feature>
<dbReference type="Gene3D" id="1.20.58.70">
    <property type="match status" value="1"/>
</dbReference>
<organism evidence="2 3">
    <name type="scientific">Daphnia galeata</name>
    <dbReference type="NCBI Taxonomy" id="27404"/>
    <lineage>
        <taxon>Eukaryota</taxon>
        <taxon>Metazoa</taxon>
        <taxon>Ecdysozoa</taxon>
        <taxon>Arthropoda</taxon>
        <taxon>Crustacea</taxon>
        <taxon>Branchiopoda</taxon>
        <taxon>Diplostraca</taxon>
        <taxon>Cladocera</taxon>
        <taxon>Anomopoda</taxon>
        <taxon>Daphniidae</taxon>
        <taxon>Daphnia</taxon>
    </lineage>
</organism>
<proteinExistence type="predicted"/>
<sequence length="224" mass="25361">MLAFKHLASRTAQFLVRLERFRPKNRSAWLFRPLQQVLNFSLASGFVVTFNNDENQEDEVKTKVNIAEPQEYSNTFKLQQAANSAVDSSLLVLSSSFQTFLFAHQQYVSLLGSAIKALLTSIEVGPVMVERLGIEEHISQLQSEIFHQKQLISDSLYVYNESTKLLILAANVSFLVGNEISSGLASTHLHNVQQEVDKMKNEATQLETEYLELQMQYIVKSQST</sequence>